<dbReference type="Proteomes" id="UP000282185">
    <property type="component" value="Unassembled WGS sequence"/>
</dbReference>
<dbReference type="Pfam" id="PF14534">
    <property type="entry name" value="DUF4440"/>
    <property type="match status" value="1"/>
</dbReference>
<dbReference type="KEGG" id="bsau:DWV08_08810"/>
<gene>
    <name evidence="3" type="ORF">DWV08_08810</name>
    <name evidence="4" type="ORF">DXU92_00555</name>
</gene>
<evidence type="ECO:0000313" key="3">
    <source>
        <dbReference type="EMBL" id="AXK45697.1"/>
    </source>
</evidence>
<dbReference type="InterPro" id="IPR032710">
    <property type="entry name" value="NTF2-like_dom_sf"/>
</dbReference>
<dbReference type="EMBL" id="QSWH01000001">
    <property type="protein sequence ID" value="RRR24715.1"/>
    <property type="molecule type" value="Genomic_DNA"/>
</dbReference>
<dbReference type="Gene3D" id="3.10.450.50">
    <property type="match status" value="1"/>
</dbReference>
<dbReference type="RefSeq" id="WP_115413445.1">
    <property type="nucleotide sequence ID" value="NZ_CP031356.1"/>
</dbReference>
<feature type="region of interest" description="Disordered" evidence="1">
    <location>
        <begin position="115"/>
        <end position="144"/>
    </location>
</feature>
<evidence type="ECO:0000259" key="2">
    <source>
        <dbReference type="Pfam" id="PF14534"/>
    </source>
</evidence>
<evidence type="ECO:0000256" key="1">
    <source>
        <dbReference type="SAM" id="MobiDB-lite"/>
    </source>
</evidence>
<reference evidence="4 6" key="2">
    <citation type="submission" date="2018-08" db="EMBL/GenBank/DDBJ databases">
        <title>Brachybacterium saurashtrense DSM 23186.</title>
        <authorList>
            <person name="Li Y."/>
        </authorList>
    </citation>
    <scope>NUCLEOTIDE SEQUENCE [LARGE SCALE GENOMIC DNA]</scope>
    <source>
        <strain evidence="4 6">DSM 23186</strain>
    </source>
</reference>
<organism evidence="4 6">
    <name type="scientific">Brachybacterium saurashtrense</name>
    <dbReference type="NCBI Taxonomy" id="556288"/>
    <lineage>
        <taxon>Bacteria</taxon>
        <taxon>Bacillati</taxon>
        <taxon>Actinomycetota</taxon>
        <taxon>Actinomycetes</taxon>
        <taxon>Micrococcales</taxon>
        <taxon>Dermabacteraceae</taxon>
        <taxon>Brachybacterium</taxon>
    </lineage>
</organism>
<keyword evidence="5" id="KW-1185">Reference proteome</keyword>
<reference evidence="3 5" key="1">
    <citation type="submission" date="2018-07" db="EMBL/GenBank/DDBJ databases">
        <title>Brachybacterium saurashtrense DSM 23186 genome sequence.</title>
        <authorList>
            <person name="Guo L."/>
        </authorList>
    </citation>
    <scope>NUCLEOTIDE SEQUENCE [LARGE SCALE GENOMIC DNA]</scope>
    <source>
        <strain evidence="3 5">DSM 23186</strain>
    </source>
</reference>
<protein>
    <submittedName>
        <fullName evidence="4">Nuclear transport factor 2 family protein</fullName>
    </submittedName>
</protein>
<dbReference type="AlphaFoldDB" id="A0A345YP45"/>
<dbReference type="EMBL" id="CP031356">
    <property type="protein sequence ID" value="AXK45697.1"/>
    <property type="molecule type" value="Genomic_DNA"/>
</dbReference>
<evidence type="ECO:0000313" key="6">
    <source>
        <dbReference type="Proteomes" id="UP000282185"/>
    </source>
</evidence>
<proteinExistence type="predicted"/>
<evidence type="ECO:0000313" key="5">
    <source>
        <dbReference type="Proteomes" id="UP000254236"/>
    </source>
</evidence>
<dbReference type="InterPro" id="IPR027843">
    <property type="entry name" value="DUF4440"/>
</dbReference>
<dbReference type="SUPFAM" id="SSF54427">
    <property type="entry name" value="NTF2-like"/>
    <property type="match status" value="1"/>
</dbReference>
<sequence length="144" mass="15897">MDAHETEYFLALEEKVWQAQVTGDPGAEREVLPGDFLGVDTDGFADLDQHLAQLADGPLTAQYALSEARLRRLGEDAVLLSYRADARAPGAQTAQRYYISSLWQRREGRWWNTFSQDTPAADSQDMPAVHEGGRAPGREAPPAP</sequence>
<evidence type="ECO:0000313" key="4">
    <source>
        <dbReference type="EMBL" id="RRR24715.1"/>
    </source>
</evidence>
<dbReference type="OrthoDB" id="4479885at2"/>
<name>A0A345YP45_9MICO</name>
<accession>A0A345YP45</accession>
<feature type="domain" description="DUF4440" evidence="2">
    <location>
        <begin position="10"/>
        <end position="111"/>
    </location>
</feature>
<dbReference type="Proteomes" id="UP000254236">
    <property type="component" value="Chromosome"/>
</dbReference>